<evidence type="ECO:0000313" key="1">
    <source>
        <dbReference type="EMBL" id="KAK3288275.1"/>
    </source>
</evidence>
<protein>
    <submittedName>
        <fullName evidence="1">Uncharacterized protein</fullName>
    </submittedName>
</protein>
<reference evidence="1 2" key="1">
    <citation type="journal article" date="2015" name="Genome Biol. Evol.">
        <title>Comparative Genomics of a Bacterivorous Green Alga Reveals Evolutionary Causalities and Consequences of Phago-Mixotrophic Mode of Nutrition.</title>
        <authorList>
            <person name="Burns J.A."/>
            <person name="Paasch A."/>
            <person name="Narechania A."/>
            <person name="Kim E."/>
        </authorList>
    </citation>
    <scope>NUCLEOTIDE SEQUENCE [LARGE SCALE GENOMIC DNA]</scope>
    <source>
        <strain evidence="1 2">PLY_AMNH</strain>
    </source>
</reference>
<dbReference type="AlphaFoldDB" id="A0AAE0LKK8"/>
<accession>A0AAE0LKK8</accession>
<keyword evidence="2" id="KW-1185">Reference proteome</keyword>
<dbReference type="Proteomes" id="UP001190700">
    <property type="component" value="Unassembled WGS sequence"/>
</dbReference>
<proteinExistence type="predicted"/>
<name>A0AAE0LKK8_9CHLO</name>
<sequence length="97" mass="10634">MTPLLLKLAKEDLVDVVLISKCTLQVMTETLGLSVGCGLQLQYVAHQATLHDNLFSLGDVIDRICLVIFPIVWLISIEVILGDHLDIGDIMFGLVDS</sequence>
<evidence type="ECO:0000313" key="2">
    <source>
        <dbReference type="Proteomes" id="UP001190700"/>
    </source>
</evidence>
<dbReference type="EMBL" id="LGRX02000529">
    <property type="protein sequence ID" value="KAK3288275.1"/>
    <property type="molecule type" value="Genomic_DNA"/>
</dbReference>
<comment type="caution">
    <text evidence="1">The sequence shown here is derived from an EMBL/GenBank/DDBJ whole genome shotgun (WGS) entry which is preliminary data.</text>
</comment>
<gene>
    <name evidence="1" type="ORF">CYMTET_4247</name>
</gene>
<organism evidence="1 2">
    <name type="scientific">Cymbomonas tetramitiformis</name>
    <dbReference type="NCBI Taxonomy" id="36881"/>
    <lineage>
        <taxon>Eukaryota</taxon>
        <taxon>Viridiplantae</taxon>
        <taxon>Chlorophyta</taxon>
        <taxon>Pyramimonadophyceae</taxon>
        <taxon>Pyramimonadales</taxon>
        <taxon>Pyramimonadaceae</taxon>
        <taxon>Cymbomonas</taxon>
    </lineage>
</organism>